<dbReference type="PANTHER" id="PTHR11061">
    <property type="entry name" value="RNA M5U METHYLTRANSFERASE"/>
    <property type="match status" value="1"/>
</dbReference>
<feature type="binding site" evidence="4">
    <location>
        <position position="502"/>
    </location>
    <ligand>
        <name>S-adenosyl-L-methionine</name>
        <dbReference type="ChEBI" id="CHEBI:59789"/>
    </ligand>
</feature>
<feature type="region of interest" description="Disordered" evidence="6">
    <location>
        <begin position="1"/>
        <end position="45"/>
    </location>
</feature>
<keyword evidence="1 4" id="KW-0489">Methyltransferase</keyword>
<dbReference type="Gene3D" id="3.40.50.150">
    <property type="entry name" value="Vaccinia Virus protein VP39"/>
    <property type="match status" value="2"/>
</dbReference>
<keyword evidence="9" id="KW-1185">Reference proteome</keyword>
<dbReference type="FunFam" id="2.40.50.140:FF:000201">
    <property type="entry name" value="TRM2p tRNA methyltransferase"/>
    <property type="match status" value="1"/>
</dbReference>
<evidence type="ECO:0000256" key="3">
    <source>
        <dbReference type="ARBA" id="ARBA00022691"/>
    </source>
</evidence>
<feature type="compositionally biased region" description="Polar residues" evidence="6">
    <location>
        <begin position="1"/>
        <end position="19"/>
    </location>
</feature>
<evidence type="ECO:0000256" key="2">
    <source>
        <dbReference type="ARBA" id="ARBA00022679"/>
    </source>
</evidence>
<dbReference type="PROSITE" id="PS50926">
    <property type="entry name" value="TRAM"/>
    <property type="match status" value="1"/>
</dbReference>
<dbReference type="SUPFAM" id="SSF53335">
    <property type="entry name" value="S-adenosyl-L-methionine-dependent methyltransferases"/>
    <property type="match status" value="1"/>
</dbReference>
<feature type="binding site" evidence="4">
    <location>
        <position position="384"/>
    </location>
    <ligand>
        <name>S-adenosyl-L-methionine</name>
        <dbReference type="ChEBI" id="CHEBI:59789"/>
    </ligand>
</feature>
<keyword evidence="2 4" id="KW-0808">Transferase</keyword>
<proteinExistence type="inferred from homology"/>
<dbReference type="InterPro" id="IPR002792">
    <property type="entry name" value="TRAM_dom"/>
</dbReference>
<dbReference type="Proteomes" id="UP000243723">
    <property type="component" value="Unassembled WGS sequence"/>
</dbReference>
<comment type="similarity">
    <text evidence="4">Belongs to the class I-like SAM-binding methyltransferase superfamily. RNA M5U methyltransferase family.</text>
</comment>
<dbReference type="Gene3D" id="2.40.50.140">
    <property type="entry name" value="Nucleic acid-binding proteins"/>
    <property type="match status" value="1"/>
</dbReference>
<feature type="compositionally biased region" description="Acidic residues" evidence="6">
    <location>
        <begin position="593"/>
        <end position="602"/>
    </location>
</feature>
<evidence type="ECO:0000256" key="5">
    <source>
        <dbReference type="PROSITE-ProRule" id="PRU10015"/>
    </source>
</evidence>
<organism evidence="8 9">
    <name type="scientific">Elsinoe australis</name>
    <dbReference type="NCBI Taxonomy" id="40998"/>
    <lineage>
        <taxon>Eukaryota</taxon>
        <taxon>Fungi</taxon>
        <taxon>Dikarya</taxon>
        <taxon>Ascomycota</taxon>
        <taxon>Pezizomycotina</taxon>
        <taxon>Dothideomycetes</taxon>
        <taxon>Dothideomycetidae</taxon>
        <taxon>Myriangiales</taxon>
        <taxon>Elsinoaceae</taxon>
        <taxon>Elsinoe</taxon>
    </lineage>
</organism>
<reference evidence="8 9" key="1">
    <citation type="submission" date="2017-05" db="EMBL/GenBank/DDBJ databases">
        <title>Draft genome sequence of Elsinoe australis.</title>
        <authorList>
            <person name="Cheng Q."/>
        </authorList>
    </citation>
    <scope>NUCLEOTIDE SEQUENCE [LARGE SCALE GENOMIC DNA]</scope>
    <source>
        <strain evidence="8 9">NL1</strain>
    </source>
</reference>
<feature type="binding site" evidence="4">
    <location>
        <position position="431"/>
    </location>
    <ligand>
        <name>S-adenosyl-L-methionine</name>
        <dbReference type="ChEBI" id="CHEBI:59789"/>
    </ligand>
</feature>
<dbReference type="EMBL" id="NHZQ01000010">
    <property type="protein sequence ID" value="PSK59239.1"/>
    <property type="molecule type" value="Genomic_DNA"/>
</dbReference>
<dbReference type="Pfam" id="PF01938">
    <property type="entry name" value="TRAM"/>
    <property type="match status" value="1"/>
</dbReference>
<evidence type="ECO:0000313" key="8">
    <source>
        <dbReference type="EMBL" id="PSK59239.1"/>
    </source>
</evidence>
<dbReference type="InterPro" id="IPR010280">
    <property type="entry name" value="U5_MeTrfase_fam"/>
</dbReference>
<dbReference type="Pfam" id="PF05958">
    <property type="entry name" value="tRNA_U5-meth_tr"/>
    <property type="match status" value="1"/>
</dbReference>
<dbReference type="AlphaFoldDB" id="A0A2P8AFJ7"/>
<sequence length="643" mass="71363">MVETRQSNGNQGGRQSNKRSFNEGKRHFKRNKKQKTESAVAEGSNEDVLIRDVRELLEKHSLSARNEASSEDGSNSNLPEPFTEVDVEIQELSSTGDGLGILPDSSQVLVVPFVVPGDKVRAKVIRHDRSHPYSVADFVKVIKSSSKRDDDLIRCQYFAKCSGCQFQMMSEADQLAHKKTIVEKAYRHFSKLPASKVPTIGDTHPSHERYGYRTKLTPHFDAPPNARRDRRQGNKPNWEGVPNIGFMQKGTRKTMDIEDCPIGTDAVRKGLKRERKRVAKELDKYSRGATILCRQHTVSIDKDNPGARTNSGIGSTQARTIKKLLKSDVDKLDIDFKTEHPEDFIMEDDGFSYLVKTCITNPKEISTEYVGRHRFDNPAGAFFQNNEAILYPFLLHIKSHIRCPPPKPTPSYTGADMHPNPDKITHLVDAYCGSGLFSVYLADMFEKTIGIDTSSQSIEFASKNAEMNGISKEKASFLAGDAKDIFAHVREFPADNTVVVLDPSRKGCDESFLSQLLAFAPKRVVYVSCNVHTQARDVGVLCGDEGRYEIESLMGWDFFPQTAHVEALAILKRRDGAKTGSEGESGGRKVEEFGEGQGEETDANGKDDVQNGDGANETSSGHKGEDAPKSLVTGIEWDGNKTV</sequence>
<evidence type="ECO:0000256" key="1">
    <source>
        <dbReference type="ARBA" id="ARBA00022603"/>
    </source>
</evidence>
<dbReference type="GO" id="GO:0008033">
    <property type="term" value="P:tRNA processing"/>
    <property type="evidence" value="ECO:0007669"/>
    <property type="project" value="InterPro"/>
</dbReference>
<feature type="region of interest" description="Disordered" evidence="6">
    <location>
        <begin position="576"/>
        <end position="643"/>
    </location>
</feature>
<evidence type="ECO:0000313" key="9">
    <source>
        <dbReference type="Proteomes" id="UP000243723"/>
    </source>
</evidence>
<feature type="binding site" evidence="4">
    <location>
        <position position="452"/>
    </location>
    <ligand>
        <name>S-adenosyl-L-methionine</name>
        <dbReference type="ChEBI" id="CHEBI:59789"/>
    </ligand>
</feature>
<dbReference type="GO" id="GO:0032259">
    <property type="term" value="P:methylation"/>
    <property type="evidence" value="ECO:0007669"/>
    <property type="project" value="UniProtKB-KW"/>
</dbReference>
<gene>
    <name evidence="8" type="ORF">B9Z65_3563</name>
</gene>
<accession>A0A2P8AFJ7</accession>
<dbReference type="PROSITE" id="PS51622">
    <property type="entry name" value="SAM_MT_RNA_M5U_2"/>
    <property type="match status" value="1"/>
</dbReference>
<feature type="active site" description="Nucleophile" evidence="4">
    <location>
        <position position="529"/>
    </location>
</feature>
<dbReference type="GO" id="GO:0030697">
    <property type="term" value="F:tRNA (uracil(54)-C5)-methyltransferase activity, S-adenosyl methionine-dependent"/>
    <property type="evidence" value="ECO:0007669"/>
    <property type="project" value="InterPro"/>
</dbReference>
<dbReference type="PROSITE" id="PS01230">
    <property type="entry name" value="TRMA_1"/>
    <property type="match status" value="1"/>
</dbReference>
<feature type="active site" evidence="5">
    <location>
        <position position="529"/>
    </location>
</feature>
<dbReference type="OrthoDB" id="10250660at2759"/>
<dbReference type="InterPro" id="IPR029063">
    <property type="entry name" value="SAM-dependent_MTases_sf"/>
</dbReference>
<feature type="domain" description="TRAM" evidence="7">
    <location>
        <begin position="69"/>
        <end position="140"/>
    </location>
</feature>
<keyword evidence="3 4" id="KW-0949">S-adenosyl-L-methionine</keyword>
<name>A0A2P8AFJ7_9PEZI</name>
<evidence type="ECO:0000256" key="6">
    <source>
        <dbReference type="SAM" id="MobiDB-lite"/>
    </source>
</evidence>
<dbReference type="InterPro" id="IPR012340">
    <property type="entry name" value="NA-bd_OB-fold"/>
</dbReference>
<dbReference type="PROSITE" id="PS51687">
    <property type="entry name" value="SAM_MT_RNA_M5U"/>
    <property type="match status" value="1"/>
</dbReference>
<evidence type="ECO:0000256" key="4">
    <source>
        <dbReference type="PROSITE-ProRule" id="PRU01024"/>
    </source>
</evidence>
<dbReference type="PANTHER" id="PTHR11061:SF30">
    <property type="entry name" value="TRNA (URACIL(54)-C(5))-METHYLTRANSFERASE"/>
    <property type="match status" value="1"/>
</dbReference>
<comment type="caution">
    <text evidence="8">The sequence shown here is derived from an EMBL/GenBank/DDBJ whole genome shotgun (WGS) entry which is preliminary data.</text>
</comment>
<dbReference type="SUPFAM" id="SSF50249">
    <property type="entry name" value="Nucleic acid-binding proteins"/>
    <property type="match status" value="1"/>
</dbReference>
<protein>
    <submittedName>
        <fullName evidence="8">tRNA (Uracil(54)-C(5))-methyltransferase</fullName>
    </submittedName>
</protein>
<dbReference type="InterPro" id="IPR025795">
    <property type="entry name" value="tRNA_(uracil-5-)_MeTrfase"/>
</dbReference>
<dbReference type="STRING" id="40998.A0A2P8AFJ7"/>
<evidence type="ECO:0000259" key="7">
    <source>
        <dbReference type="PROSITE" id="PS50926"/>
    </source>
</evidence>
<dbReference type="InterPro" id="IPR030390">
    <property type="entry name" value="MeTrfase_TrmA_AS"/>
</dbReference>
<feature type="region of interest" description="Disordered" evidence="6">
    <location>
        <begin position="215"/>
        <end position="245"/>
    </location>
</feature>